<proteinExistence type="predicted"/>
<name>A0A9X5C6E4_9FIRM</name>
<dbReference type="AlphaFoldDB" id="A0A9X5C6E4"/>
<comment type="caution">
    <text evidence="1">The sequence shown here is derived from an EMBL/GenBank/DDBJ whole genome shotgun (WGS) entry which is preliminary data.</text>
</comment>
<gene>
    <name evidence="1" type="ORF">FMM80_00655</name>
</gene>
<dbReference type="OrthoDB" id="6872146at2"/>
<dbReference type="Proteomes" id="UP000474104">
    <property type="component" value="Unassembled WGS sequence"/>
</dbReference>
<dbReference type="RefSeq" id="WP_004068537.1">
    <property type="nucleotide sequence ID" value="NZ_VIRB01000003.1"/>
</dbReference>
<reference evidence="1 2" key="1">
    <citation type="submission" date="2019-07" db="EMBL/GenBank/DDBJ databases">
        <title>Draft genome sequences of 15 bacterial species constituting the stable defined intestinal microbiota of the GM15 gnotobiotic mouse model.</title>
        <authorList>
            <person name="Elie C."/>
            <person name="Mathieu A."/>
            <person name="Saliou A."/>
            <person name="Darnaud M."/>
            <person name="Leulier F."/>
            <person name="Tamellini A."/>
        </authorList>
    </citation>
    <scope>NUCLEOTIDE SEQUENCE [LARGE SCALE GENOMIC DNA]</scope>
    <source>
        <strain evidence="2">ASF 502</strain>
    </source>
</reference>
<sequence>MRTVTESYNIYSFSELSLEAKEKVREWYLKGQEPFVFTSMCLERLSELFPKSDLKIQYSLSYCQGDGFNIYGTIHLDELFEKIQDHFSEKEIRFFKWALNEFYDSCKMQVNNHYCYCICNRNDFIEDLVYDMECNYIRNIPEKTLEKFNEAAGEYLINLCNYFEEQGYDYFYEVSEEILEEYCESNEYEFLGNGELFVA</sequence>
<evidence type="ECO:0000313" key="1">
    <source>
        <dbReference type="EMBL" id="NDO67323.1"/>
    </source>
</evidence>
<accession>A0A9X5C6E4</accession>
<protein>
    <submittedName>
        <fullName evidence="1">Uncharacterized protein</fullName>
    </submittedName>
</protein>
<evidence type="ECO:0000313" key="2">
    <source>
        <dbReference type="Proteomes" id="UP000474104"/>
    </source>
</evidence>
<organism evidence="1 2">
    <name type="scientific">Schaedlerella arabinosiphila</name>
    <dbReference type="NCBI Taxonomy" id="2044587"/>
    <lineage>
        <taxon>Bacteria</taxon>
        <taxon>Bacillati</taxon>
        <taxon>Bacillota</taxon>
        <taxon>Clostridia</taxon>
        <taxon>Lachnospirales</taxon>
        <taxon>Lachnospiraceae</taxon>
        <taxon>Schaedlerella</taxon>
    </lineage>
</organism>
<dbReference type="EMBL" id="VIRB01000003">
    <property type="protein sequence ID" value="NDO67323.1"/>
    <property type="molecule type" value="Genomic_DNA"/>
</dbReference>